<dbReference type="InterPro" id="IPR043129">
    <property type="entry name" value="ATPase_NBD"/>
</dbReference>
<gene>
    <name evidence="12" type="ORF">LIER_20928</name>
</gene>
<dbReference type="Pfam" id="PF03727">
    <property type="entry name" value="Hexokinase_2"/>
    <property type="match status" value="1"/>
</dbReference>
<dbReference type="GO" id="GO:0006096">
    <property type="term" value="P:glycolytic process"/>
    <property type="evidence" value="ECO:0007669"/>
    <property type="project" value="UniProtKB-KW"/>
</dbReference>
<dbReference type="Proteomes" id="UP001454036">
    <property type="component" value="Unassembled WGS sequence"/>
</dbReference>
<evidence type="ECO:0000256" key="7">
    <source>
        <dbReference type="ARBA" id="ARBA00022840"/>
    </source>
</evidence>
<dbReference type="PANTHER" id="PTHR19443">
    <property type="entry name" value="HEXOKINASE"/>
    <property type="match status" value="1"/>
</dbReference>
<dbReference type="GO" id="GO:0005536">
    <property type="term" value="F:D-glucose binding"/>
    <property type="evidence" value="ECO:0007669"/>
    <property type="project" value="InterPro"/>
</dbReference>
<dbReference type="PANTHER" id="PTHR19443:SF63">
    <property type="entry name" value="HEXOKINASE-LIKE 1 PROTEIN-RELATED"/>
    <property type="match status" value="1"/>
</dbReference>
<dbReference type="FunFam" id="3.30.420.40:FF:000034">
    <property type="entry name" value="Phosphotransferase"/>
    <property type="match status" value="1"/>
</dbReference>
<evidence type="ECO:0000313" key="12">
    <source>
        <dbReference type="EMBL" id="GAA0165550.1"/>
    </source>
</evidence>
<comment type="pathway">
    <text evidence="1">Carbohydrate degradation; glycolysis; D-glyceraldehyde 3-phosphate and glycerone phosphate from D-glucose: step 1/4.</text>
</comment>
<dbReference type="AlphaFoldDB" id="A0AAV3QNC1"/>
<comment type="pathway">
    <text evidence="2">Carbohydrate metabolism; hexose metabolism.</text>
</comment>
<dbReference type="GO" id="GO:0008865">
    <property type="term" value="F:fructokinase activity"/>
    <property type="evidence" value="ECO:0007669"/>
    <property type="project" value="TreeGrafter"/>
</dbReference>
<dbReference type="GO" id="GO:0004340">
    <property type="term" value="F:glucokinase activity"/>
    <property type="evidence" value="ECO:0007669"/>
    <property type="project" value="TreeGrafter"/>
</dbReference>
<evidence type="ECO:0000256" key="2">
    <source>
        <dbReference type="ARBA" id="ARBA00005028"/>
    </source>
</evidence>
<protein>
    <recommendedName>
        <fullName evidence="9">Phosphotransferase</fullName>
        <ecNumber evidence="9">2.7.1.-</ecNumber>
    </recommendedName>
</protein>
<dbReference type="Pfam" id="PF00349">
    <property type="entry name" value="Hexokinase_1"/>
    <property type="match status" value="1"/>
</dbReference>
<dbReference type="Gene3D" id="3.30.420.40">
    <property type="match status" value="1"/>
</dbReference>
<dbReference type="Gene3D" id="3.40.367.20">
    <property type="match status" value="1"/>
</dbReference>
<evidence type="ECO:0000256" key="1">
    <source>
        <dbReference type="ARBA" id="ARBA00004888"/>
    </source>
</evidence>
<evidence type="ECO:0000256" key="5">
    <source>
        <dbReference type="ARBA" id="ARBA00022741"/>
    </source>
</evidence>
<evidence type="ECO:0000259" key="10">
    <source>
        <dbReference type="Pfam" id="PF00349"/>
    </source>
</evidence>
<keyword evidence="5 9" id="KW-0547">Nucleotide-binding</keyword>
<dbReference type="InterPro" id="IPR019807">
    <property type="entry name" value="Hexokinase_BS"/>
</dbReference>
<dbReference type="InterPro" id="IPR022672">
    <property type="entry name" value="Hexokinase_N"/>
</dbReference>
<feature type="domain" description="Hexokinase C-terminal" evidence="11">
    <location>
        <begin position="228"/>
        <end position="358"/>
    </location>
</feature>
<keyword evidence="6 9" id="KW-0418">Kinase</keyword>
<evidence type="ECO:0000256" key="4">
    <source>
        <dbReference type="ARBA" id="ARBA00022679"/>
    </source>
</evidence>
<dbReference type="GO" id="GO:0006006">
    <property type="term" value="P:glucose metabolic process"/>
    <property type="evidence" value="ECO:0007669"/>
    <property type="project" value="TreeGrafter"/>
</dbReference>
<comment type="similarity">
    <text evidence="3 9">Belongs to the hexokinase family.</text>
</comment>
<name>A0AAV3QNC1_LITER</name>
<evidence type="ECO:0000259" key="11">
    <source>
        <dbReference type="Pfam" id="PF03727"/>
    </source>
</evidence>
<keyword evidence="8 9" id="KW-0324">Glycolysis</keyword>
<dbReference type="PROSITE" id="PS51748">
    <property type="entry name" value="HEXOKINASE_2"/>
    <property type="match status" value="1"/>
</dbReference>
<dbReference type="EC" id="2.7.1.-" evidence="9"/>
<dbReference type="InterPro" id="IPR001312">
    <property type="entry name" value="Hexokinase"/>
</dbReference>
<dbReference type="PRINTS" id="PR00475">
    <property type="entry name" value="HEXOKINASE"/>
</dbReference>
<dbReference type="InterPro" id="IPR022673">
    <property type="entry name" value="Hexokinase_C"/>
</dbReference>
<keyword evidence="4 9" id="KW-0808">Transferase</keyword>
<dbReference type="EMBL" id="BAABME010005412">
    <property type="protein sequence ID" value="GAA0165550.1"/>
    <property type="molecule type" value="Genomic_DNA"/>
</dbReference>
<evidence type="ECO:0000313" key="13">
    <source>
        <dbReference type="Proteomes" id="UP001454036"/>
    </source>
</evidence>
<comment type="caution">
    <text evidence="12">The sequence shown here is derived from an EMBL/GenBank/DDBJ whole genome shotgun (WGS) entry which is preliminary data.</text>
</comment>
<dbReference type="PROSITE" id="PS00378">
    <property type="entry name" value="HEXOKINASE_1"/>
    <property type="match status" value="1"/>
</dbReference>
<sequence length="362" mass="39559">MSCMSVSSSVMMVPPFSSGKEAVSDSMVEDMRAGLQHDSGPGSDLKMLLSYVHSLPTGNEKGLYYALDLGGTNFRVLRVQLGGNEDRVINTEFEQVDIPPHLVLSSSMELFDFIALGLAKFVEKEDGRFHFPVGSTRELGFTFSFPVNQTSIDSGILIKWTKGFAVTGTISPHIGMKMSNSSHAGKDVVACLNEALERQGLDMRVSALVNDVVGTLEGAKYWDDDVMVAVILGTGTNACYIEHVEAIPKMHLPTSKSGTMIVNTEWGAFSKGLPLTEFDREMDAESINPFEQIFEKTISGMYLGEIVRRVLLKMARDGGLFGDNVDEKLHAPLVLETPDICAMQQDSSRDLEFVGDILVGNQ</sequence>
<evidence type="ECO:0000256" key="9">
    <source>
        <dbReference type="RuleBase" id="RU362007"/>
    </source>
</evidence>
<organism evidence="12 13">
    <name type="scientific">Lithospermum erythrorhizon</name>
    <name type="common">Purple gromwell</name>
    <name type="synonym">Lithospermum officinale var. erythrorhizon</name>
    <dbReference type="NCBI Taxonomy" id="34254"/>
    <lineage>
        <taxon>Eukaryota</taxon>
        <taxon>Viridiplantae</taxon>
        <taxon>Streptophyta</taxon>
        <taxon>Embryophyta</taxon>
        <taxon>Tracheophyta</taxon>
        <taxon>Spermatophyta</taxon>
        <taxon>Magnoliopsida</taxon>
        <taxon>eudicotyledons</taxon>
        <taxon>Gunneridae</taxon>
        <taxon>Pentapetalae</taxon>
        <taxon>asterids</taxon>
        <taxon>lamiids</taxon>
        <taxon>Boraginales</taxon>
        <taxon>Boraginaceae</taxon>
        <taxon>Boraginoideae</taxon>
        <taxon>Lithospermeae</taxon>
        <taxon>Lithospermum</taxon>
    </lineage>
</organism>
<keyword evidence="7 9" id="KW-0067">ATP-binding</keyword>
<feature type="domain" description="Hexokinase N-terminal" evidence="10">
    <location>
        <begin position="22"/>
        <end position="221"/>
    </location>
</feature>
<reference evidence="12 13" key="1">
    <citation type="submission" date="2024-01" db="EMBL/GenBank/DDBJ databases">
        <title>The complete chloroplast genome sequence of Lithospermum erythrorhizon: insights into the phylogenetic relationship among Boraginaceae species and the maternal lineages of purple gromwells.</title>
        <authorList>
            <person name="Okada T."/>
            <person name="Watanabe K."/>
        </authorList>
    </citation>
    <scope>NUCLEOTIDE SEQUENCE [LARGE SCALE GENOMIC DNA]</scope>
</reference>
<proteinExistence type="inferred from homology"/>
<dbReference type="GO" id="GO:0001678">
    <property type="term" value="P:intracellular glucose homeostasis"/>
    <property type="evidence" value="ECO:0007669"/>
    <property type="project" value="InterPro"/>
</dbReference>
<dbReference type="GO" id="GO:0005524">
    <property type="term" value="F:ATP binding"/>
    <property type="evidence" value="ECO:0007669"/>
    <property type="project" value="UniProtKB-UniRule"/>
</dbReference>
<dbReference type="GO" id="GO:0005829">
    <property type="term" value="C:cytosol"/>
    <property type="evidence" value="ECO:0007669"/>
    <property type="project" value="TreeGrafter"/>
</dbReference>
<dbReference type="SUPFAM" id="SSF53067">
    <property type="entry name" value="Actin-like ATPase domain"/>
    <property type="match status" value="2"/>
</dbReference>
<evidence type="ECO:0000256" key="6">
    <source>
        <dbReference type="ARBA" id="ARBA00022777"/>
    </source>
</evidence>
<keyword evidence="13" id="KW-1185">Reference proteome</keyword>
<evidence type="ECO:0000256" key="3">
    <source>
        <dbReference type="ARBA" id="ARBA00009225"/>
    </source>
</evidence>
<evidence type="ECO:0000256" key="8">
    <source>
        <dbReference type="ARBA" id="ARBA00023152"/>
    </source>
</evidence>
<dbReference type="GO" id="GO:0005739">
    <property type="term" value="C:mitochondrion"/>
    <property type="evidence" value="ECO:0007669"/>
    <property type="project" value="TreeGrafter"/>
</dbReference>
<accession>A0AAV3QNC1</accession>